<keyword evidence="3" id="KW-1185">Reference proteome</keyword>
<keyword evidence="1" id="KW-0472">Membrane</keyword>
<evidence type="ECO:0000313" key="3">
    <source>
        <dbReference type="Proteomes" id="UP001519460"/>
    </source>
</evidence>
<keyword evidence="1" id="KW-1133">Transmembrane helix</keyword>
<proteinExistence type="predicted"/>
<feature type="transmembrane region" description="Helical" evidence="1">
    <location>
        <begin position="30"/>
        <end position="55"/>
    </location>
</feature>
<name>A0ABD0LY49_9CAEN</name>
<feature type="transmembrane region" description="Helical" evidence="1">
    <location>
        <begin position="195"/>
        <end position="216"/>
    </location>
</feature>
<dbReference type="Proteomes" id="UP001519460">
    <property type="component" value="Unassembled WGS sequence"/>
</dbReference>
<comment type="caution">
    <text evidence="2">The sequence shown here is derived from an EMBL/GenBank/DDBJ whole genome shotgun (WGS) entry which is preliminary data.</text>
</comment>
<evidence type="ECO:0000256" key="1">
    <source>
        <dbReference type="SAM" id="Phobius"/>
    </source>
</evidence>
<dbReference type="AlphaFoldDB" id="A0ABD0LY49"/>
<dbReference type="Gene3D" id="1.20.140.150">
    <property type="match status" value="1"/>
</dbReference>
<reference evidence="2 3" key="1">
    <citation type="journal article" date="2023" name="Sci. Data">
        <title>Genome assembly of the Korean intertidal mud-creeper Batillaria attramentaria.</title>
        <authorList>
            <person name="Patra A.K."/>
            <person name="Ho P.T."/>
            <person name="Jun S."/>
            <person name="Lee S.J."/>
            <person name="Kim Y."/>
            <person name="Won Y.J."/>
        </authorList>
    </citation>
    <scope>NUCLEOTIDE SEQUENCE [LARGE SCALE GENOMIC DNA]</scope>
    <source>
        <strain evidence="2">Wonlab-2016</strain>
    </source>
</reference>
<feature type="transmembrane region" description="Helical" evidence="1">
    <location>
        <begin position="103"/>
        <end position="128"/>
    </location>
</feature>
<protein>
    <submittedName>
        <fullName evidence="2">Uncharacterized protein</fullName>
    </submittedName>
</protein>
<accession>A0ABD0LY49</accession>
<dbReference type="EMBL" id="JACVVK020000017">
    <property type="protein sequence ID" value="KAK7504061.1"/>
    <property type="molecule type" value="Genomic_DNA"/>
</dbReference>
<feature type="transmembrane region" description="Helical" evidence="1">
    <location>
        <begin position="134"/>
        <end position="158"/>
    </location>
</feature>
<keyword evidence="1" id="KW-0812">Transmembrane</keyword>
<evidence type="ECO:0000313" key="2">
    <source>
        <dbReference type="EMBL" id="KAK7504061.1"/>
    </source>
</evidence>
<organism evidence="2 3">
    <name type="scientific">Batillaria attramentaria</name>
    <dbReference type="NCBI Taxonomy" id="370345"/>
    <lineage>
        <taxon>Eukaryota</taxon>
        <taxon>Metazoa</taxon>
        <taxon>Spiralia</taxon>
        <taxon>Lophotrochozoa</taxon>
        <taxon>Mollusca</taxon>
        <taxon>Gastropoda</taxon>
        <taxon>Caenogastropoda</taxon>
        <taxon>Sorbeoconcha</taxon>
        <taxon>Cerithioidea</taxon>
        <taxon>Batillariidae</taxon>
        <taxon>Batillaria</taxon>
    </lineage>
</organism>
<sequence length="223" mass="24465">MQRLEEGKDGSRTMLNRYKSGHPDGDDPPVGLAAVSLLGAVATGTFLTGLVLFLVSFASTDWLGIEDGLALSLWRTCSRNYVDDEWTCVPWERIPDFVRAAQGFCVVGLLTYAVSLVILVAYLAVPFLQETRGVLIALCLLTFSAGCMVLMSLIVMGIKGRDFCEDIKRDDYKVLVFFAEGVDTLGPFYVGWSFIVAVIASLITLASFAFCMVEFIRVNDISD</sequence>
<gene>
    <name evidence="2" type="ORF">BaRGS_00004793</name>
</gene>